<evidence type="ECO:0000313" key="1">
    <source>
        <dbReference type="EMBL" id="MDC7683550.1"/>
    </source>
</evidence>
<sequence length="40" mass="4702">MFSEPTLKEMLDDPVVRLLMHRDGIHPDDVRHVMRAIMKA</sequence>
<organism evidence="1 2">
    <name type="scientific">Asticcacaulis aquaticus</name>
    <dbReference type="NCBI Taxonomy" id="2984212"/>
    <lineage>
        <taxon>Bacteria</taxon>
        <taxon>Pseudomonadati</taxon>
        <taxon>Pseudomonadota</taxon>
        <taxon>Alphaproteobacteria</taxon>
        <taxon>Caulobacterales</taxon>
        <taxon>Caulobacteraceae</taxon>
        <taxon>Asticcacaulis</taxon>
    </lineage>
</organism>
<evidence type="ECO:0000313" key="2">
    <source>
        <dbReference type="Proteomes" id="UP001214854"/>
    </source>
</evidence>
<gene>
    <name evidence="1" type="ORF">PQU92_09700</name>
</gene>
<dbReference type="EMBL" id="JAQQKX010000006">
    <property type="protein sequence ID" value="MDC7683550.1"/>
    <property type="molecule type" value="Genomic_DNA"/>
</dbReference>
<accession>A0ABT5HU10</accession>
<proteinExistence type="predicted"/>
<reference evidence="1 2" key="1">
    <citation type="submission" date="2023-01" db="EMBL/GenBank/DDBJ databases">
        <title>Novel species of the genus Asticcacaulis isolated from rivers.</title>
        <authorList>
            <person name="Lu H."/>
        </authorList>
    </citation>
    <scope>NUCLEOTIDE SEQUENCE [LARGE SCALE GENOMIC DNA]</scope>
    <source>
        <strain evidence="1 2">BYS171W</strain>
    </source>
</reference>
<dbReference type="Proteomes" id="UP001214854">
    <property type="component" value="Unassembled WGS sequence"/>
</dbReference>
<name>A0ABT5HU10_9CAUL</name>
<protein>
    <submittedName>
        <fullName evidence="1">Uncharacterized protein</fullName>
    </submittedName>
</protein>
<keyword evidence="2" id="KW-1185">Reference proteome</keyword>
<dbReference type="RefSeq" id="WP_272748015.1">
    <property type="nucleotide sequence ID" value="NZ_JAQQKX010000006.1"/>
</dbReference>
<comment type="caution">
    <text evidence="1">The sequence shown here is derived from an EMBL/GenBank/DDBJ whole genome shotgun (WGS) entry which is preliminary data.</text>
</comment>